<keyword evidence="5" id="KW-1185">Reference proteome</keyword>
<dbReference type="PANTHER" id="PTHR28004">
    <property type="entry name" value="ZGC:162816-RELATED"/>
    <property type="match status" value="1"/>
</dbReference>
<organism evidence="4 5">
    <name type="scientific">Microvirga aerophila</name>
    <dbReference type="NCBI Taxonomy" id="670291"/>
    <lineage>
        <taxon>Bacteria</taxon>
        <taxon>Pseudomonadati</taxon>
        <taxon>Pseudomonadota</taxon>
        <taxon>Alphaproteobacteria</taxon>
        <taxon>Hyphomicrobiales</taxon>
        <taxon>Methylobacteriaceae</taxon>
        <taxon>Microvirga</taxon>
    </lineage>
</organism>
<dbReference type="GO" id="GO:0008721">
    <property type="term" value="F:D-serine ammonia-lyase activity"/>
    <property type="evidence" value="ECO:0007669"/>
    <property type="project" value="TreeGrafter"/>
</dbReference>
<dbReference type="InterPro" id="IPR042208">
    <property type="entry name" value="D-ser_dehydrat-like_sf"/>
</dbReference>
<reference evidence="4 5" key="1">
    <citation type="submission" date="2019-07" db="EMBL/GenBank/DDBJ databases">
        <title>Whole genome shotgun sequence of Microvirga aerophila NBRC 106136.</title>
        <authorList>
            <person name="Hosoyama A."/>
            <person name="Uohara A."/>
            <person name="Ohji S."/>
            <person name="Ichikawa N."/>
        </authorList>
    </citation>
    <scope>NUCLEOTIDE SEQUENCE [LARGE SCALE GENOMIC DNA]</scope>
    <source>
        <strain evidence="4 5">NBRC 106136</strain>
    </source>
</reference>
<sequence length="375" mass="39571">MLQHPPAEPGMREDEVETPALILNLDAFEANLATMARRLKGRNVALRPHAKTHKSPVIAHLQKAHGAVGQCVQKVGEAEALAWGGVSNILVTNEVVGARKLARLAALAHVATIGVCADHADQIDALDGAAAEAGARLTVYVEIDVGSGRCGVTSPQEAADLVKRIADSRSLTFGGLQAYHGGAQHLRRFEERKAAIVSAVGIVRATLDALEQGGLPCPAVTGAGTGTFDLESTSGVYTEIQAGSYCFMDADYGRNFDENGAPVSLFRQSLFVLGTVMSVTRAGSAVIDVGHKGVGVDSGLPLVWEKPDIAYAGASDEHGNLKFTPSHNGALKLGEKIRLVPGHCDPTVDRYDWYVGVRNGRVESLWPITARGAMT</sequence>
<dbReference type="SUPFAM" id="SSF51419">
    <property type="entry name" value="PLP-binding barrel"/>
    <property type="match status" value="1"/>
</dbReference>
<evidence type="ECO:0000313" key="4">
    <source>
        <dbReference type="EMBL" id="GEO12644.1"/>
    </source>
</evidence>
<dbReference type="EMBL" id="BJYU01000002">
    <property type="protein sequence ID" value="GEO12644.1"/>
    <property type="molecule type" value="Genomic_DNA"/>
</dbReference>
<dbReference type="CDD" id="cd06819">
    <property type="entry name" value="PLPDE_III_LS_D-TA"/>
    <property type="match status" value="1"/>
</dbReference>
<dbReference type="OrthoDB" id="9772497at2"/>
<dbReference type="Pfam" id="PF14031">
    <property type="entry name" value="D-ser_dehydrat"/>
    <property type="match status" value="1"/>
</dbReference>
<dbReference type="Proteomes" id="UP000321085">
    <property type="component" value="Unassembled WGS sequence"/>
</dbReference>
<evidence type="ECO:0000256" key="2">
    <source>
        <dbReference type="ARBA" id="ARBA00023239"/>
    </source>
</evidence>
<evidence type="ECO:0000256" key="1">
    <source>
        <dbReference type="ARBA" id="ARBA00005323"/>
    </source>
</evidence>
<dbReference type="PANTHER" id="PTHR28004:SF2">
    <property type="entry name" value="D-SERINE DEHYDRATASE"/>
    <property type="match status" value="1"/>
</dbReference>
<dbReference type="Pfam" id="PF01168">
    <property type="entry name" value="Ala_racemase_N"/>
    <property type="match status" value="1"/>
</dbReference>
<dbReference type="RefSeq" id="WP_114184542.1">
    <property type="nucleotide sequence ID" value="NZ_BJYU01000002.1"/>
</dbReference>
<evidence type="ECO:0000259" key="3">
    <source>
        <dbReference type="SMART" id="SM01119"/>
    </source>
</evidence>
<proteinExistence type="inferred from homology"/>
<dbReference type="InterPro" id="IPR051466">
    <property type="entry name" value="D-amino_acid_metab_enzyme"/>
</dbReference>
<evidence type="ECO:0000313" key="5">
    <source>
        <dbReference type="Proteomes" id="UP000321085"/>
    </source>
</evidence>
<dbReference type="Gene3D" id="3.20.20.10">
    <property type="entry name" value="Alanine racemase"/>
    <property type="match status" value="1"/>
</dbReference>
<dbReference type="AlphaFoldDB" id="A0A512BKZ7"/>
<dbReference type="InterPro" id="IPR026956">
    <property type="entry name" value="D-ser_dehydrat-like_dom"/>
</dbReference>
<name>A0A512BKZ7_9HYPH</name>
<dbReference type="GO" id="GO:0036088">
    <property type="term" value="P:D-serine catabolic process"/>
    <property type="evidence" value="ECO:0007669"/>
    <property type="project" value="TreeGrafter"/>
</dbReference>
<dbReference type="SMART" id="SM01119">
    <property type="entry name" value="D-ser_dehydrat"/>
    <property type="match status" value="1"/>
</dbReference>
<dbReference type="InterPro" id="IPR029066">
    <property type="entry name" value="PLP-binding_barrel"/>
</dbReference>
<feature type="domain" description="D-serine dehydratase-like" evidence="3">
    <location>
        <begin position="269"/>
        <end position="358"/>
    </location>
</feature>
<comment type="caution">
    <text evidence="4">The sequence shown here is derived from an EMBL/GenBank/DDBJ whole genome shotgun (WGS) entry which is preliminary data.</text>
</comment>
<keyword evidence="2" id="KW-0456">Lyase</keyword>
<gene>
    <name evidence="4" type="ORF">MAE02_03400</name>
</gene>
<protein>
    <submittedName>
        <fullName evidence="4">Alanine racemase</fullName>
    </submittedName>
</protein>
<accession>A0A512BKZ7</accession>
<comment type="similarity">
    <text evidence="1">Belongs to the DSD1 family.</text>
</comment>
<dbReference type="Gene3D" id="2.40.37.20">
    <property type="entry name" value="D-serine dehydratase-like domain"/>
    <property type="match status" value="1"/>
</dbReference>
<dbReference type="InterPro" id="IPR001608">
    <property type="entry name" value="Ala_racemase_N"/>
</dbReference>